<dbReference type="PROSITE" id="PS50297">
    <property type="entry name" value="ANK_REP_REGION"/>
    <property type="match status" value="4"/>
</dbReference>
<comment type="caution">
    <text evidence="4">The sequence shown here is derived from an EMBL/GenBank/DDBJ whole genome shotgun (WGS) entry which is preliminary data.</text>
</comment>
<dbReference type="PANTHER" id="PTHR24198">
    <property type="entry name" value="ANKYRIN REPEAT AND PROTEIN KINASE DOMAIN-CONTAINING PROTEIN"/>
    <property type="match status" value="1"/>
</dbReference>
<protein>
    <submittedName>
        <fullName evidence="4">Uncharacterized protein</fullName>
    </submittedName>
</protein>
<keyword evidence="5" id="KW-1185">Reference proteome</keyword>
<dbReference type="Proteomes" id="UP000223968">
    <property type="component" value="Unassembled WGS sequence"/>
</dbReference>
<dbReference type="SMART" id="SM00248">
    <property type="entry name" value="ANK"/>
    <property type="match status" value="7"/>
</dbReference>
<dbReference type="InterPro" id="IPR036770">
    <property type="entry name" value="Ankyrin_rpt-contain_sf"/>
</dbReference>
<organism evidence="4 5">
    <name type="scientific">Helicocarpus griseus UAMH5409</name>
    <dbReference type="NCBI Taxonomy" id="1447875"/>
    <lineage>
        <taxon>Eukaryota</taxon>
        <taxon>Fungi</taxon>
        <taxon>Dikarya</taxon>
        <taxon>Ascomycota</taxon>
        <taxon>Pezizomycotina</taxon>
        <taxon>Eurotiomycetes</taxon>
        <taxon>Eurotiomycetidae</taxon>
        <taxon>Onygenales</taxon>
        <taxon>Ajellomycetaceae</taxon>
        <taxon>Helicocarpus</taxon>
    </lineage>
</organism>
<dbReference type="EMBL" id="PDNB01000028">
    <property type="protein sequence ID" value="PGH15120.1"/>
    <property type="molecule type" value="Genomic_DNA"/>
</dbReference>
<keyword evidence="2 3" id="KW-0040">ANK repeat</keyword>
<accession>A0A2B7Y1G4</accession>
<feature type="repeat" description="ANK" evidence="3">
    <location>
        <begin position="373"/>
        <end position="409"/>
    </location>
</feature>
<dbReference type="PROSITE" id="PS50088">
    <property type="entry name" value="ANK_REPEAT"/>
    <property type="match status" value="5"/>
</dbReference>
<feature type="repeat" description="ANK" evidence="3">
    <location>
        <begin position="66"/>
        <end position="94"/>
    </location>
</feature>
<feature type="repeat" description="ANK" evidence="3">
    <location>
        <begin position="33"/>
        <end position="65"/>
    </location>
</feature>
<evidence type="ECO:0000256" key="1">
    <source>
        <dbReference type="ARBA" id="ARBA00022737"/>
    </source>
</evidence>
<name>A0A2B7Y1G4_9EURO</name>
<dbReference type="SUPFAM" id="SSF48403">
    <property type="entry name" value="Ankyrin repeat"/>
    <property type="match status" value="1"/>
</dbReference>
<dbReference type="Pfam" id="PF12796">
    <property type="entry name" value="Ank_2"/>
    <property type="match status" value="1"/>
</dbReference>
<gene>
    <name evidence="4" type="ORF">AJ79_02646</name>
</gene>
<keyword evidence="1" id="KW-0677">Repeat</keyword>
<evidence type="ECO:0000256" key="2">
    <source>
        <dbReference type="ARBA" id="ARBA00023043"/>
    </source>
</evidence>
<dbReference type="AlphaFoldDB" id="A0A2B7Y1G4"/>
<feature type="repeat" description="ANK" evidence="3">
    <location>
        <begin position="336"/>
        <end position="372"/>
    </location>
</feature>
<dbReference type="STRING" id="1447875.A0A2B7Y1G4"/>
<feature type="repeat" description="ANK" evidence="3">
    <location>
        <begin position="111"/>
        <end position="143"/>
    </location>
</feature>
<proteinExistence type="predicted"/>
<dbReference type="Pfam" id="PF00023">
    <property type="entry name" value="Ank"/>
    <property type="match status" value="2"/>
</dbReference>
<dbReference type="Gene3D" id="1.25.40.20">
    <property type="entry name" value="Ankyrin repeat-containing domain"/>
    <property type="match status" value="2"/>
</dbReference>
<dbReference type="OrthoDB" id="366390at2759"/>
<reference evidence="4 5" key="1">
    <citation type="submission" date="2017-10" db="EMBL/GenBank/DDBJ databases">
        <title>Comparative genomics in systemic dimorphic fungi from Ajellomycetaceae.</title>
        <authorList>
            <person name="Munoz J.F."/>
            <person name="Mcewen J.G."/>
            <person name="Clay O.K."/>
            <person name="Cuomo C.A."/>
        </authorList>
    </citation>
    <scope>NUCLEOTIDE SEQUENCE [LARGE SCALE GENOMIC DNA]</scope>
    <source>
        <strain evidence="4 5">UAMH5409</strain>
    </source>
</reference>
<sequence length="409" mass="44775">MDANINAANIVTNKLPKSHDWTGLTRASDYLWSKTSVLHTVCHMSSPEFARLLLENGADTSVRDSTGWAPLHMIAALGDQKLSQLLLDSGADINMCCGDGDMWCGDVTFYVQESPMHNAIRQGRYHIVQMLAEAGADHGVESHRSRSSLSLAASEERALKSALTAAVLESSDLSIAKALLDAGAAVSRRTFSRVISRDERDFLQAFLKAGTDVIAIQDHLNQRNNSVSPPLLARAISLEVVEMLLRAAPALATSEIDGEMTLLDAYYSGRRCMARVDPNKIVPIAMLLIKHGATVRYINRDNWRTTLHNAARLAHARVVEAVLKMQPSCLNLTDRDLNTPLHLAAAVWASAEKQETIRHLVEAGSDVNALNIRGQTPLHRLYERGYHAQNAAITSYLLDAGTDVNIQAE</sequence>
<dbReference type="InterPro" id="IPR002110">
    <property type="entry name" value="Ankyrin_rpt"/>
</dbReference>
<dbReference type="PANTHER" id="PTHR24198:SF165">
    <property type="entry name" value="ANKYRIN REPEAT-CONTAINING PROTEIN-RELATED"/>
    <property type="match status" value="1"/>
</dbReference>
<evidence type="ECO:0000313" key="4">
    <source>
        <dbReference type="EMBL" id="PGH15120.1"/>
    </source>
</evidence>
<evidence type="ECO:0000256" key="3">
    <source>
        <dbReference type="PROSITE-ProRule" id="PRU00023"/>
    </source>
</evidence>
<evidence type="ECO:0000313" key="5">
    <source>
        <dbReference type="Proteomes" id="UP000223968"/>
    </source>
</evidence>